<dbReference type="CDD" id="cd10973">
    <property type="entry name" value="CE4_DAC_u4_5s"/>
    <property type="match status" value="1"/>
</dbReference>
<dbReference type="InterPro" id="IPR002509">
    <property type="entry name" value="NODB_dom"/>
</dbReference>
<dbReference type="PANTHER" id="PTHR34216">
    <property type="match status" value="1"/>
</dbReference>
<keyword evidence="2 3" id="KW-0732">Signal</keyword>
<feature type="chain" id="PRO_5045190896" evidence="3">
    <location>
        <begin position="20"/>
        <end position="349"/>
    </location>
</feature>
<dbReference type="PANTHER" id="PTHR34216:SF3">
    <property type="entry name" value="POLY-BETA-1,6-N-ACETYL-D-GLUCOSAMINE N-DEACETYLASE"/>
    <property type="match status" value="1"/>
</dbReference>
<reference evidence="6" key="1">
    <citation type="submission" date="2023-09" db="EMBL/GenBank/DDBJ databases">
        <authorList>
            <person name="Li S."/>
            <person name="Li X."/>
            <person name="Zhang C."/>
            <person name="Zhao Z."/>
        </authorList>
    </citation>
    <scope>NUCLEOTIDE SEQUENCE [LARGE SCALE GENOMIC DNA]</scope>
    <source>
        <strain evidence="6">SQ345</strain>
    </source>
</reference>
<dbReference type="RefSeq" id="WP_348388046.1">
    <property type="nucleotide sequence ID" value="NZ_CP134146.1"/>
</dbReference>
<evidence type="ECO:0000313" key="5">
    <source>
        <dbReference type="EMBL" id="WNC68892.1"/>
    </source>
</evidence>
<organism evidence="5 6">
    <name type="scientific">Thalassotalea nanhaiensis</name>
    <dbReference type="NCBI Taxonomy" id="3065648"/>
    <lineage>
        <taxon>Bacteria</taxon>
        <taxon>Pseudomonadati</taxon>
        <taxon>Pseudomonadota</taxon>
        <taxon>Gammaproteobacteria</taxon>
        <taxon>Alteromonadales</taxon>
        <taxon>Colwelliaceae</taxon>
        <taxon>Thalassotalea</taxon>
    </lineage>
</organism>
<dbReference type="PROSITE" id="PS51677">
    <property type="entry name" value="NODB"/>
    <property type="match status" value="1"/>
</dbReference>
<evidence type="ECO:0000256" key="3">
    <source>
        <dbReference type="SAM" id="SignalP"/>
    </source>
</evidence>
<accession>A0ABY9TJG8</accession>
<evidence type="ECO:0000256" key="2">
    <source>
        <dbReference type="ARBA" id="ARBA00022729"/>
    </source>
</evidence>
<name>A0ABY9TJG8_9GAMM</name>
<dbReference type="InterPro" id="IPR051398">
    <property type="entry name" value="Polysacch_Deacetylase"/>
</dbReference>
<dbReference type="Proteomes" id="UP001248581">
    <property type="component" value="Chromosome"/>
</dbReference>
<dbReference type="GO" id="GO:0016787">
    <property type="term" value="F:hydrolase activity"/>
    <property type="evidence" value="ECO:0007669"/>
    <property type="project" value="UniProtKB-KW"/>
</dbReference>
<dbReference type="InterPro" id="IPR011330">
    <property type="entry name" value="Glyco_hydro/deAcase_b/a-brl"/>
</dbReference>
<feature type="domain" description="NodB homology" evidence="4">
    <location>
        <begin position="76"/>
        <end position="349"/>
    </location>
</feature>
<evidence type="ECO:0000256" key="1">
    <source>
        <dbReference type="ARBA" id="ARBA00004613"/>
    </source>
</evidence>
<gene>
    <name evidence="5" type="ORF">RI845_01760</name>
</gene>
<evidence type="ECO:0000259" key="4">
    <source>
        <dbReference type="PROSITE" id="PS51677"/>
    </source>
</evidence>
<comment type="subcellular location">
    <subcellularLocation>
        <location evidence="1">Secreted</location>
    </subcellularLocation>
</comment>
<dbReference type="EMBL" id="CP134146">
    <property type="protein sequence ID" value="WNC68892.1"/>
    <property type="molecule type" value="Genomic_DNA"/>
</dbReference>
<sequence>MKNTLFVILLSMFSSFAQATVVLVYHHVSEKTPKSTSITPTQFELHLNYFKDNDFKVIPLSEMVDKLKAKQPLEDRTIVITFDDGYSDILTNGHPLLQKFGYPYTMFINPNTVPNKSGMYLDWAQIKQMSDDGVIIANHGLVHDSLIKAPKGVDAQTWLEKKLDELQQSEQIIKNKVDQNWKYFALPYGEYTPQAQQQLASLGYAVFTQQSGPVGDTTDITAIPRFPASMPYDQLGPLKDKLNSLAFTVSAKSQRAQTIVPFGEQPDKTVEVSLNDFYPNMLACFIAGGGKAEITWQGEESFTMNFDANFKPGRNRSNCTAPSISKPGRFYWYSRPWFVPKADGSWYTD</sequence>
<feature type="signal peptide" evidence="3">
    <location>
        <begin position="1"/>
        <end position="19"/>
    </location>
</feature>
<dbReference type="SUPFAM" id="SSF88713">
    <property type="entry name" value="Glycoside hydrolase/deacetylase"/>
    <property type="match status" value="1"/>
</dbReference>
<proteinExistence type="predicted"/>
<protein>
    <submittedName>
        <fullName evidence="5">Polysaccharide deacetylase family protein</fullName>
        <ecNumber evidence="5">3.-.-.-</ecNumber>
    </submittedName>
</protein>
<dbReference type="Pfam" id="PF01522">
    <property type="entry name" value="Polysacc_deac_1"/>
    <property type="match status" value="1"/>
</dbReference>
<keyword evidence="5" id="KW-0378">Hydrolase</keyword>
<keyword evidence="6" id="KW-1185">Reference proteome</keyword>
<dbReference type="Gene3D" id="3.20.20.370">
    <property type="entry name" value="Glycoside hydrolase/deacetylase"/>
    <property type="match status" value="1"/>
</dbReference>
<evidence type="ECO:0000313" key="6">
    <source>
        <dbReference type="Proteomes" id="UP001248581"/>
    </source>
</evidence>
<dbReference type="EC" id="3.-.-.-" evidence="5"/>